<dbReference type="EMBL" id="BTGD01000025">
    <property type="protein sequence ID" value="GMM58697.1"/>
    <property type="molecule type" value="Genomic_DNA"/>
</dbReference>
<dbReference type="Pfam" id="PF12622">
    <property type="entry name" value="NpwBP"/>
    <property type="match status" value="1"/>
</dbReference>
<sequence>MSYIDNRQKKRDQERNKDLRKRNRISKLEKVRKSTLEKEIAVLAEKKTLTKQETTQLETLKDDLEFMIKNNIGEEEREDQNGPLGENSIFYDSEWNPEGVAPPNCRNVKYNRATFVRRTAIKPCPADLQDIKLP</sequence>
<accession>A0AAV5S4Z5</accession>
<gene>
    <name evidence="2" type="ORF">DAKH74_053140</name>
</gene>
<dbReference type="Proteomes" id="UP001377567">
    <property type="component" value="Unassembled WGS sequence"/>
</dbReference>
<name>A0AAV5S4Z5_MAUHU</name>
<comment type="caution">
    <text evidence="2">The sequence shown here is derived from an EMBL/GenBank/DDBJ whole genome shotgun (WGS) entry which is preliminary data.</text>
</comment>
<proteinExistence type="predicted"/>
<evidence type="ECO:0000256" key="1">
    <source>
        <dbReference type="SAM" id="MobiDB-lite"/>
    </source>
</evidence>
<evidence type="ECO:0000313" key="2">
    <source>
        <dbReference type="EMBL" id="GMM58697.1"/>
    </source>
</evidence>
<protein>
    <submittedName>
        <fullName evidence="2">Aim4 protein</fullName>
    </submittedName>
</protein>
<organism evidence="2 3">
    <name type="scientific">Maudiozyma humilis</name>
    <name type="common">Sour dough yeast</name>
    <name type="synonym">Kazachstania humilis</name>
    <dbReference type="NCBI Taxonomy" id="51915"/>
    <lineage>
        <taxon>Eukaryota</taxon>
        <taxon>Fungi</taxon>
        <taxon>Dikarya</taxon>
        <taxon>Ascomycota</taxon>
        <taxon>Saccharomycotina</taxon>
        <taxon>Saccharomycetes</taxon>
        <taxon>Saccharomycetales</taxon>
        <taxon>Saccharomycetaceae</taxon>
        <taxon>Maudiozyma</taxon>
    </lineage>
</organism>
<dbReference type="AlphaFoldDB" id="A0AAV5S4Z5"/>
<reference evidence="2 3" key="1">
    <citation type="journal article" date="2023" name="Elife">
        <title>Identification of key yeast species and microbe-microbe interactions impacting larval growth of Drosophila in the wild.</title>
        <authorList>
            <person name="Mure A."/>
            <person name="Sugiura Y."/>
            <person name="Maeda R."/>
            <person name="Honda K."/>
            <person name="Sakurai N."/>
            <person name="Takahashi Y."/>
            <person name="Watada M."/>
            <person name="Katoh T."/>
            <person name="Gotoh A."/>
            <person name="Gotoh Y."/>
            <person name="Taniguchi I."/>
            <person name="Nakamura K."/>
            <person name="Hayashi T."/>
            <person name="Katayama T."/>
            <person name="Uemura T."/>
            <person name="Hattori Y."/>
        </authorList>
    </citation>
    <scope>NUCLEOTIDE SEQUENCE [LARGE SCALE GENOMIC DNA]</scope>
    <source>
        <strain evidence="2 3">KH-74</strain>
    </source>
</reference>
<keyword evidence="3" id="KW-1185">Reference proteome</keyword>
<feature type="region of interest" description="Disordered" evidence="1">
    <location>
        <begin position="1"/>
        <end position="26"/>
    </location>
</feature>
<evidence type="ECO:0000313" key="3">
    <source>
        <dbReference type="Proteomes" id="UP001377567"/>
    </source>
</evidence>